<sequence length="175" mass="20528">MNDFRIELSHYLEQKKRQLEQAPYGLYAIVPAYQDNNWQISPGIIFCLEYQQTSQTYENINPLQTFFLVYVLDNGSIKYNFTRPKETLLIFQKLCVGKTEAYQDLCRLFDRETKEGAEMAFYNNLLDQAVASIVRLFKKRHFGSLFAGRGGKLLDTQQQIKDSEDFELLSWLVIQ</sequence>
<name>A0A4E0QTR7_9GAMM</name>
<gene>
    <name evidence="1" type="ORF">PN36_13345</name>
</gene>
<comment type="caution">
    <text evidence="1">The sequence shown here is derived from an EMBL/GenBank/DDBJ whole genome shotgun (WGS) entry which is preliminary data.</text>
</comment>
<organism evidence="1 2">
    <name type="scientific">Candidatus Thiomargarita nelsonii</name>
    <dbReference type="NCBI Taxonomy" id="1003181"/>
    <lineage>
        <taxon>Bacteria</taxon>
        <taxon>Pseudomonadati</taxon>
        <taxon>Pseudomonadota</taxon>
        <taxon>Gammaproteobacteria</taxon>
        <taxon>Thiotrichales</taxon>
        <taxon>Thiotrichaceae</taxon>
        <taxon>Thiomargarita</taxon>
    </lineage>
</organism>
<accession>A0A4E0QTR7</accession>
<keyword evidence="2" id="KW-1185">Reference proteome</keyword>
<reference evidence="1 2" key="1">
    <citation type="journal article" date="2016" name="Front. Microbiol.">
        <title>Single-Cell (Meta-)Genomics of a Dimorphic Candidatus Thiomargarita nelsonii Reveals Genomic Plasticity.</title>
        <authorList>
            <person name="Flood B.E."/>
            <person name="Fliss P."/>
            <person name="Jones D.S."/>
            <person name="Dick G.J."/>
            <person name="Jain S."/>
            <person name="Kaster A.K."/>
            <person name="Winkel M."/>
            <person name="Mussmann M."/>
            <person name="Bailey J."/>
        </authorList>
    </citation>
    <scope>NUCLEOTIDE SEQUENCE [LARGE SCALE GENOMIC DNA]</scope>
    <source>
        <strain evidence="1">Hydrate Ridge</strain>
    </source>
</reference>
<evidence type="ECO:0000313" key="1">
    <source>
        <dbReference type="EMBL" id="TGO03070.1"/>
    </source>
</evidence>
<dbReference type="AlphaFoldDB" id="A0A4E0QTR7"/>
<protein>
    <submittedName>
        <fullName evidence="1">Uncharacterized protein</fullName>
    </submittedName>
</protein>
<dbReference type="EMBL" id="JSZA02000044">
    <property type="protein sequence ID" value="TGO03070.1"/>
    <property type="molecule type" value="Genomic_DNA"/>
</dbReference>
<dbReference type="Proteomes" id="UP000030428">
    <property type="component" value="Unassembled WGS sequence"/>
</dbReference>
<evidence type="ECO:0000313" key="2">
    <source>
        <dbReference type="Proteomes" id="UP000030428"/>
    </source>
</evidence>
<proteinExistence type="predicted"/>